<keyword evidence="2" id="KW-0349">Heme</keyword>
<dbReference type="GO" id="GO:0046872">
    <property type="term" value="F:metal ion binding"/>
    <property type="evidence" value="ECO:0007669"/>
    <property type="project" value="UniProtKB-UniRule"/>
</dbReference>
<dbReference type="RefSeq" id="WP_173076399.1">
    <property type="nucleotide sequence ID" value="NZ_CP041345.1"/>
</dbReference>
<keyword evidence="2" id="KW-0143">Chaperone</keyword>
<dbReference type="Proteomes" id="UP000500961">
    <property type="component" value="Chromosome"/>
</dbReference>
<dbReference type="GO" id="GO:0005737">
    <property type="term" value="C:cytoplasm"/>
    <property type="evidence" value="ECO:0007669"/>
    <property type="project" value="UniProtKB-SubCell"/>
</dbReference>
<evidence type="ECO:0000256" key="2">
    <source>
        <dbReference type="RuleBase" id="RU364116"/>
    </source>
</evidence>
<keyword evidence="2" id="KW-0963">Cytoplasm</keyword>
<dbReference type="AlphaFoldDB" id="A0A7D4BG34"/>
<keyword evidence="2" id="KW-0408">Iron</keyword>
<dbReference type="SFLD" id="SFLDF00562">
    <property type="entry name" value="HemN-like__clustered_with_heat"/>
    <property type="match status" value="1"/>
</dbReference>
<organism evidence="4 5">
    <name type="scientific">Tenuifilum thalassicum</name>
    <dbReference type="NCBI Taxonomy" id="2590900"/>
    <lineage>
        <taxon>Bacteria</taxon>
        <taxon>Pseudomonadati</taxon>
        <taxon>Bacteroidota</taxon>
        <taxon>Bacteroidia</taxon>
        <taxon>Bacteroidales</taxon>
        <taxon>Tenuifilaceae</taxon>
        <taxon>Tenuifilum</taxon>
    </lineage>
</organism>
<dbReference type="SFLD" id="SFLDG01082">
    <property type="entry name" value="B12-binding_domain_containing"/>
    <property type="match status" value="1"/>
</dbReference>
<dbReference type="Gene3D" id="3.80.30.20">
    <property type="entry name" value="tm_1862 like domain"/>
    <property type="match status" value="1"/>
</dbReference>
<evidence type="ECO:0000256" key="1">
    <source>
        <dbReference type="ARBA" id="ARBA00006100"/>
    </source>
</evidence>
<dbReference type="InterPro" id="IPR034505">
    <property type="entry name" value="Coproporphyrinogen-III_oxidase"/>
</dbReference>
<dbReference type="CDD" id="cd01335">
    <property type="entry name" value="Radical_SAM"/>
    <property type="match status" value="1"/>
</dbReference>
<protein>
    <recommendedName>
        <fullName evidence="2">Heme chaperone HemW</fullName>
    </recommendedName>
</protein>
<comment type="similarity">
    <text evidence="1">Belongs to the anaerobic coproporphyrinogen-III oxidase family. HemW subfamily.</text>
</comment>
<evidence type="ECO:0000259" key="3">
    <source>
        <dbReference type="PROSITE" id="PS51918"/>
    </source>
</evidence>
<feature type="domain" description="Radical SAM core" evidence="3">
    <location>
        <begin position="1"/>
        <end position="231"/>
    </location>
</feature>
<keyword evidence="2" id="KW-0411">Iron-sulfur</keyword>
<name>A0A7D4BG34_9BACT</name>
<comment type="function">
    <text evidence="2">Probably acts as a heme chaperone, transferring heme to an unknown acceptor. Binds one molecule of heme per monomer, possibly covalently. Binds 1 [4Fe-4S] cluster. The cluster is coordinated with 3 cysteines and an exchangeable S-adenosyl-L-methionine.</text>
</comment>
<sequence length="375" mass="42690">MSGIYIHVPFCYKKCSYCDFYSVGKGLLNSDFANSIVEEFKLQNKNINDRIVKTIYFGGGTPSLLPVSDIKKIVSSIPKYFTIDSNPEITIEVNPDDVTLPLAKQYLESGINRISIGVQSFNDSELSFLGRRHDAQTAVNAIRTLQDAGFDNISIDLIYGLPNSTLQSWEFSLREAMKLNIQHLSCYHLTYEEGTPLTQKIKKGRIQTLDEEISEKQFQLLSQVTSANGFIHYEVSNLAKPDFFSRHNSGYWLGEEYLGLGPSAHSYNKLKRWWNPASIEAWENLIQSGFEHVESEPIDSKTHFNEMIITRLRTIWGIDYDLLAKDIDSLNSHPIRSQMDKHLKGGRLIIENGKLKIPPKHYFISDSIISDLLIV</sequence>
<dbReference type="GO" id="GO:0004109">
    <property type="term" value="F:coproporphyrinogen oxidase activity"/>
    <property type="evidence" value="ECO:0007669"/>
    <property type="project" value="InterPro"/>
</dbReference>
<dbReference type="SFLD" id="SFLDS00029">
    <property type="entry name" value="Radical_SAM"/>
    <property type="match status" value="1"/>
</dbReference>
<dbReference type="InterPro" id="IPR007197">
    <property type="entry name" value="rSAM"/>
</dbReference>
<accession>A0A7D4BG34</accession>
<dbReference type="GO" id="GO:0051539">
    <property type="term" value="F:4 iron, 4 sulfur cluster binding"/>
    <property type="evidence" value="ECO:0007669"/>
    <property type="project" value="UniProtKB-UniRule"/>
</dbReference>
<keyword evidence="2" id="KW-0479">Metal-binding</keyword>
<evidence type="ECO:0000313" key="5">
    <source>
        <dbReference type="Proteomes" id="UP000500961"/>
    </source>
</evidence>
<keyword evidence="2" id="KW-0004">4Fe-4S</keyword>
<proteinExistence type="inferred from homology"/>
<dbReference type="SFLD" id="SFLDF00288">
    <property type="entry name" value="HemN-like__clustered_with_nucl"/>
    <property type="match status" value="1"/>
</dbReference>
<dbReference type="PANTHER" id="PTHR13932">
    <property type="entry name" value="COPROPORPHYRINIGEN III OXIDASE"/>
    <property type="match status" value="1"/>
</dbReference>
<dbReference type="InterPro" id="IPR004559">
    <property type="entry name" value="HemW-like"/>
</dbReference>
<dbReference type="GO" id="GO:0006779">
    <property type="term" value="P:porphyrin-containing compound biosynthetic process"/>
    <property type="evidence" value="ECO:0007669"/>
    <property type="project" value="InterPro"/>
</dbReference>
<dbReference type="NCBIfam" id="TIGR00539">
    <property type="entry name" value="hemN_rel"/>
    <property type="match status" value="1"/>
</dbReference>
<comment type="subcellular location">
    <subcellularLocation>
        <location evidence="2">Cytoplasm</location>
    </subcellularLocation>
</comment>
<dbReference type="KEGG" id="ttz:FHG85_12440"/>
<dbReference type="SMART" id="SM00729">
    <property type="entry name" value="Elp3"/>
    <property type="match status" value="1"/>
</dbReference>
<dbReference type="SUPFAM" id="SSF102114">
    <property type="entry name" value="Radical SAM enzymes"/>
    <property type="match status" value="1"/>
</dbReference>
<gene>
    <name evidence="4" type="primary">hemW</name>
    <name evidence="4" type="ORF">FHG85_12440</name>
</gene>
<dbReference type="InterPro" id="IPR006638">
    <property type="entry name" value="Elp3/MiaA/NifB-like_rSAM"/>
</dbReference>
<dbReference type="EMBL" id="CP041345">
    <property type="protein sequence ID" value="QKG81038.1"/>
    <property type="molecule type" value="Genomic_DNA"/>
</dbReference>
<reference evidence="4 5" key="1">
    <citation type="submission" date="2019-07" db="EMBL/GenBank/DDBJ databases">
        <title>Thalassofilum flectens gen. nov., sp. nov., a novel moderate thermophilic anaerobe from a shallow sea hot spring in Kunashir Island (Russia), representing a new family in the order Bacteroidales, and proposal of Thalassofilacea fam. nov.</title>
        <authorList>
            <person name="Kochetkova T.V."/>
            <person name="Podosokorskaya O.A."/>
            <person name="Novikov A."/>
            <person name="Elcheninov A.G."/>
            <person name="Toshchakov S.V."/>
            <person name="Kublanov I.V."/>
        </authorList>
    </citation>
    <scope>NUCLEOTIDE SEQUENCE [LARGE SCALE GENOMIC DNA]</scope>
    <source>
        <strain evidence="4 5">38-H</strain>
    </source>
</reference>
<dbReference type="InterPro" id="IPR023404">
    <property type="entry name" value="rSAM_horseshoe"/>
</dbReference>
<dbReference type="InterPro" id="IPR058240">
    <property type="entry name" value="rSAM_sf"/>
</dbReference>
<dbReference type="PROSITE" id="PS51918">
    <property type="entry name" value="RADICAL_SAM"/>
    <property type="match status" value="1"/>
</dbReference>
<evidence type="ECO:0000313" key="4">
    <source>
        <dbReference type="EMBL" id="QKG81038.1"/>
    </source>
</evidence>
<dbReference type="PANTHER" id="PTHR13932:SF5">
    <property type="entry name" value="RADICAL S-ADENOSYL METHIONINE DOMAIN-CONTAINING PROTEIN 1, MITOCHONDRIAL"/>
    <property type="match status" value="1"/>
</dbReference>
<dbReference type="SFLD" id="SFLDG01065">
    <property type="entry name" value="anaerobic_coproporphyrinogen-I"/>
    <property type="match status" value="1"/>
</dbReference>
<keyword evidence="5" id="KW-1185">Reference proteome</keyword>
<keyword evidence="2" id="KW-0949">S-adenosyl-L-methionine</keyword>
<dbReference type="Pfam" id="PF04055">
    <property type="entry name" value="Radical_SAM"/>
    <property type="match status" value="1"/>
</dbReference>